<evidence type="ECO:0000313" key="4">
    <source>
        <dbReference type="EMBL" id="MFD1046619.1"/>
    </source>
</evidence>
<keyword evidence="4" id="KW-0378">Hydrolase</keyword>
<dbReference type="Proteomes" id="UP001597045">
    <property type="component" value="Unassembled WGS sequence"/>
</dbReference>
<dbReference type="Pfam" id="PF22815">
    <property type="entry name" value="CatAgl_D1"/>
    <property type="match status" value="1"/>
</dbReference>
<dbReference type="InterPro" id="IPR055149">
    <property type="entry name" value="Agl_cat_D2"/>
</dbReference>
<keyword evidence="5" id="KW-1185">Reference proteome</keyword>
<dbReference type="InterPro" id="IPR011050">
    <property type="entry name" value="Pectin_lyase_fold/virulence"/>
</dbReference>
<dbReference type="Gene3D" id="2.160.20.10">
    <property type="entry name" value="Single-stranded right-handed beta-helix, Pectin lyase-like"/>
    <property type="match status" value="1"/>
</dbReference>
<feature type="domain" description="CBM6/CBM35/CBM36-like 1" evidence="2">
    <location>
        <begin position="58"/>
        <end position="207"/>
    </location>
</feature>
<organism evidence="4 5">
    <name type="scientific">Kibdelosporangium lantanae</name>
    <dbReference type="NCBI Taxonomy" id="1497396"/>
    <lineage>
        <taxon>Bacteria</taxon>
        <taxon>Bacillati</taxon>
        <taxon>Actinomycetota</taxon>
        <taxon>Actinomycetes</taxon>
        <taxon>Pseudonocardiales</taxon>
        <taxon>Pseudonocardiaceae</taxon>
        <taxon>Kibdelosporangium</taxon>
    </lineage>
</organism>
<evidence type="ECO:0000259" key="3">
    <source>
        <dbReference type="Pfam" id="PF22816"/>
    </source>
</evidence>
<sequence length="600" mass="63460">RIPAGGTSGPIPAGGFRAPGNGKYPIRATVTPDANEVPIKRANDTSSQDLYVGRGAAMPYDTYEAEDGVLRGGATVVGPNRTIGDLAGEASGRRAVTLGTPGSSVEFTTRRATNTLVARVSVPDGAEGTIGVYVNGKYVKDLNVTSRYAWLYGPETGPVNDPAAGPARHVYDEANTMLGVDVPAGGRIRLVRGSVPATVDFVSVERVAPVANPDPVRYVVPNGFTQEALQAALDKVRTDITGTLVGVYLPAGDYENSSKVRVDGTVKVVGAGPWFTRFHAPADADNTDAGFAVTANGSSFAGFSYWGNWTTRIDGPGKVFDLANVSNLTFDNLWIEHTVVGVWGTRLQGVTVENSRFRDLFADGVNFTNGSTRNHVVNNEARTTGDDSFALFAATDLGGGDQRDNLFDHLTATTPWRAAGVAAYGGQANTFKDVYVADTLAGPGLTVSSLSFGVTMRDFGPGLTTFEGVTLDRAGGHFFGAQTFPAVWLFSATTLFRGVRFDHVTITDPTYSGIMFQTNYVNGRPVTPITDTEFTDVTVSGAHRSGDQFDAKSGFGVWANELPEPGQGPAVGSAVFRGLRLYDNAVDVKNTTTTFTIGRS</sequence>
<gene>
    <name evidence="4" type="ORF">ACFQ1S_14185</name>
</gene>
<name>A0ABW3MAK4_9PSEU</name>
<proteinExistence type="predicted"/>
<reference evidence="5" key="1">
    <citation type="journal article" date="2019" name="Int. J. Syst. Evol. Microbiol.">
        <title>The Global Catalogue of Microorganisms (GCM) 10K type strain sequencing project: providing services to taxonomists for standard genome sequencing and annotation.</title>
        <authorList>
            <consortium name="The Broad Institute Genomics Platform"/>
            <consortium name="The Broad Institute Genome Sequencing Center for Infectious Disease"/>
            <person name="Wu L."/>
            <person name="Ma J."/>
        </authorList>
    </citation>
    <scope>NUCLEOTIDE SEQUENCE [LARGE SCALE GENOMIC DNA]</scope>
    <source>
        <strain evidence="5">JCM 31486</strain>
    </source>
</reference>
<accession>A0ABW3MAK4</accession>
<feature type="region of interest" description="Disordered" evidence="1">
    <location>
        <begin position="1"/>
        <end position="23"/>
    </location>
</feature>
<evidence type="ECO:0000313" key="5">
    <source>
        <dbReference type="Proteomes" id="UP001597045"/>
    </source>
</evidence>
<dbReference type="Gene3D" id="2.60.120.260">
    <property type="entry name" value="Galactose-binding domain-like"/>
    <property type="match status" value="1"/>
</dbReference>
<evidence type="ECO:0000256" key="1">
    <source>
        <dbReference type="SAM" id="MobiDB-lite"/>
    </source>
</evidence>
<dbReference type="InterPro" id="IPR012334">
    <property type="entry name" value="Pectin_lyas_fold"/>
</dbReference>
<dbReference type="Pfam" id="PF22816">
    <property type="entry name" value="CatAgl_D2"/>
    <property type="match status" value="1"/>
</dbReference>
<feature type="domain" description="Alpha-1,3-glucanase catalytic" evidence="3">
    <location>
        <begin position="227"/>
        <end position="587"/>
    </location>
</feature>
<feature type="non-terminal residue" evidence="4">
    <location>
        <position position="1"/>
    </location>
</feature>
<comment type="caution">
    <text evidence="4">The sequence shown here is derived from an EMBL/GenBank/DDBJ whole genome shotgun (WGS) entry which is preliminary data.</text>
</comment>
<dbReference type="GO" id="GO:0016787">
    <property type="term" value="F:hydrolase activity"/>
    <property type="evidence" value="ECO:0007669"/>
    <property type="project" value="UniProtKB-KW"/>
</dbReference>
<dbReference type="EMBL" id="JBHTIS010000728">
    <property type="protein sequence ID" value="MFD1046619.1"/>
    <property type="molecule type" value="Genomic_DNA"/>
</dbReference>
<evidence type="ECO:0000259" key="2">
    <source>
        <dbReference type="Pfam" id="PF22815"/>
    </source>
</evidence>
<dbReference type="InterPro" id="IPR033801">
    <property type="entry name" value="CBM6-CBM35-CBM36-like_1"/>
</dbReference>
<dbReference type="SUPFAM" id="SSF51126">
    <property type="entry name" value="Pectin lyase-like"/>
    <property type="match status" value="1"/>
</dbReference>
<protein>
    <submittedName>
        <fullName evidence="4">Glycosyl hydrolase</fullName>
    </submittedName>
</protein>